<dbReference type="PROSITE" id="PS51257">
    <property type="entry name" value="PROKAR_LIPOPROTEIN"/>
    <property type="match status" value="1"/>
</dbReference>
<dbReference type="InterPro" id="IPR020054">
    <property type="entry name" value="Prot_inh_SSI_I16_CS"/>
</dbReference>
<comment type="similarity">
    <text evidence="2 8">Belongs to the protease inhibitor I16 (SSI) family.</text>
</comment>
<evidence type="ECO:0000256" key="2">
    <source>
        <dbReference type="ARBA" id="ARBA00010472"/>
    </source>
</evidence>
<comment type="caution">
    <text evidence="12">The sequence shown here is derived from an EMBL/GenBank/DDBJ whole genome shotgun (WGS) entry which is preliminary data.</text>
</comment>
<evidence type="ECO:0000256" key="1">
    <source>
        <dbReference type="ARBA" id="ARBA00004613"/>
    </source>
</evidence>
<dbReference type="EMBL" id="JABVEC010000019">
    <property type="protein sequence ID" value="MBC6468472.1"/>
    <property type="molecule type" value="Genomic_DNA"/>
</dbReference>
<protein>
    <recommendedName>
        <fullName evidence="11">Subtilisin inhibitor domain-containing protein</fullName>
    </recommendedName>
</protein>
<evidence type="ECO:0000313" key="13">
    <source>
        <dbReference type="Proteomes" id="UP000805614"/>
    </source>
</evidence>
<dbReference type="InterPro" id="IPR000691">
    <property type="entry name" value="Prot_inh_I16_SSI"/>
</dbReference>
<dbReference type="PROSITE" id="PS00999">
    <property type="entry name" value="SSI"/>
    <property type="match status" value="1"/>
</dbReference>
<evidence type="ECO:0000313" key="12">
    <source>
        <dbReference type="EMBL" id="MBC6468472.1"/>
    </source>
</evidence>
<feature type="chain" id="PRO_5045521026" description="Subtilisin inhibitor domain-containing protein" evidence="10">
    <location>
        <begin position="28"/>
        <end position="156"/>
    </location>
</feature>
<dbReference type="SUPFAM" id="SSF55399">
    <property type="entry name" value="Subtilisin inhibitor"/>
    <property type="match status" value="1"/>
</dbReference>
<accession>A0ABR7LUE9</accession>
<feature type="signal peptide" evidence="10">
    <location>
        <begin position="1"/>
        <end position="27"/>
    </location>
</feature>
<keyword evidence="13" id="KW-1185">Reference proteome</keyword>
<feature type="domain" description="Subtilisin inhibitor" evidence="11">
    <location>
        <begin position="49"/>
        <end position="128"/>
    </location>
</feature>
<evidence type="ECO:0000256" key="9">
    <source>
        <dbReference type="SAM" id="MobiDB-lite"/>
    </source>
</evidence>
<evidence type="ECO:0000256" key="10">
    <source>
        <dbReference type="SAM" id="SignalP"/>
    </source>
</evidence>
<evidence type="ECO:0000256" key="8">
    <source>
        <dbReference type="RuleBase" id="RU003471"/>
    </source>
</evidence>
<name>A0ABR7LUE9_9ACTN</name>
<evidence type="ECO:0000259" key="11">
    <source>
        <dbReference type="Pfam" id="PF00720"/>
    </source>
</evidence>
<comment type="subunit">
    <text evidence="3">Homodimer.</text>
</comment>
<comment type="subcellular location">
    <subcellularLocation>
        <location evidence="1">Secreted</location>
    </subcellularLocation>
</comment>
<gene>
    <name evidence="12" type="ORF">HKK74_23675</name>
</gene>
<feature type="region of interest" description="Disordered" evidence="9">
    <location>
        <begin position="25"/>
        <end position="48"/>
    </location>
</feature>
<keyword evidence="10" id="KW-0732">Signal</keyword>
<organism evidence="12 13">
    <name type="scientific">Actinomadura alba</name>
    <dbReference type="NCBI Taxonomy" id="406431"/>
    <lineage>
        <taxon>Bacteria</taxon>
        <taxon>Bacillati</taxon>
        <taxon>Actinomycetota</taxon>
        <taxon>Actinomycetes</taxon>
        <taxon>Streptosporangiales</taxon>
        <taxon>Thermomonosporaceae</taxon>
        <taxon>Actinomadura</taxon>
    </lineage>
</organism>
<keyword evidence="6 8" id="KW-0722">Serine protease inhibitor</keyword>
<evidence type="ECO:0000256" key="3">
    <source>
        <dbReference type="ARBA" id="ARBA00011738"/>
    </source>
</evidence>
<evidence type="ECO:0000256" key="7">
    <source>
        <dbReference type="ARBA" id="ARBA00023157"/>
    </source>
</evidence>
<dbReference type="Gene3D" id="3.30.350.10">
    <property type="entry name" value="Subtilisin inhibitor-like"/>
    <property type="match status" value="1"/>
</dbReference>
<evidence type="ECO:0000256" key="5">
    <source>
        <dbReference type="ARBA" id="ARBA00022690"/>
    </source>
</evidence>
<dbReference type="PRINTS" id="PR00294">
    <property type="entry name" value="SSBTLNINHBTR"/>
</dbReference>
<proteinExistence type="inferred from homology"/>
<keyword evidence="7" id="KW-1015">Disulfide bond</keyword>
<dbReference type="InterPro" id="IPR023549">
    <property type="entry name" value="Subtilisin_inhibitor"/>
</dbReference>
<keyword evidence="5 8" id="KW-0646">Protease inhibitor</keyword>
<dbReference type="Pfam" id="PF00720">
    <property type="entry name" value="SSI"/>
    <property type="match status" value="1"/>
</dbReference>
<keyword evidence="4" id="KW-0964">Secreted</keyword>
<reference evidence="12 13" key="1">
    <citation type="submission" date="2020-06" db="EMBL/GenBank/DDBJ databases">
        <title>Actinomadura xiongansis sp. nov., isolated from soil of Baiyangdian.</title>
        <authorList>
            <person name="Zhang X."/>
        </authorList>
    </citation>
    <scope>NUCLEOTIDE SEQUENCE [LARGE SCALE GENOMIC DNA]</scope>
    <source>
        <strain evidence="12 13">HBUM206468</strain>
    </source>
</reference>
<evidence type="ECO:0000256" key="4">
    <source>
        <dbReference type="ARBA" id="ARBA00022525"/>
    </source>
</evidence>
<evidence type="ECO:0000256" key="6">
    <source>
        <dbReference type="ARBA" id="ARBA00022900"/>
    </source>
</evidence>
<dbReference type="InterPro" id="IPR036819">
    <property type="entry name" value="Subtilisin_inhibitor-like_sf"/>
</dbReference>
<dbReference type="Proteomes" id="UP000805614">
    <property type="component" value="Unassembled WGS sequence"/>
</dbReference>
<feature type="compositionally biased region" description="Polar residues" evidence="9">
    <location>
        <begin position="25"/>
        <end position="35"/>
    </location>
</feature>
<sequence length="156" mass="16243">MRYRRLFFTAPGLAVIVALTSCGSEQAEGSPSRTPSGAIASPSPAQPTTDLTIQVTAPKASADAPTRKWTLTCDPAQGTHPDPTAACAALGKAPDPFTPVSKEQVCTMIFGGPEEATVTGTWKGKRVAAKFNRKNGCEVSRWNGLAPVFGKPAQTG</sequence>